<dbReference type="AlphaFoldDB" id="A0A2H0BSY0"/>
<dbReference type="Pfam" id="PF00692">
    <property type="entry name" value="dUTPase"/>
    <property type="match status" value="1"/>
</dbReference>
<dbReference type="InterPro" id="IPR033704">
    <property type="entry name" value="dUTPase_trimeric"/>
</dbReference>
<proteinExistence type="inferred from homology"/>
<dbReference type="NCBIfam" id="NF001862">
    <property type="entry name" value="PRK00601.1"/>
    <property type="match status" value="1"/>
</dbReference>
<evidence type="ECO:0000256" key="3">
    <source>
        <dbReference type="ARBA" id="ARBA00022801"/>
    </source>
</evidence>
<dbReference type="GO" id="GO:0004170">
    <property type="term" value="F:dUTP diphosphatase activity"/>
    <property type="evidence" value="ECO:0007669"/>
    <property type="project" value="UniProtKB-EC"/>
</dbReference>
<dbReference type="InterPro" id="IPR036157">
    <property type="entry name" value="dUTPase-like_sf"/>
</dbReference>
<dbReference type="EMBL" id="PCSZ01000038">
    <property type="protein sequence ID" value="PIP60724.1"/>
    <property type="molecule type" value="Genomic_DNA"/>
</dbReference>
<feature type="domain" description="dUTPase-like" evidence="6">
    <location>
        <begin position="14"/>
        <end position="137"/>
    </location>
</feature>
<dbReference type="InterPro" id="IPR008181">
    <property type="entry name" value="dUTPase"/>
</dbReference>
<comment type="catalytic activity">
    <reaction evidence="5">
        <text>dUTP + H2O = dUMP + diphosphate + H(+)</text>
        <dbReference type="Rhea" id="RHEA:10248"/>
        <dbReference type="ChEBI" id="CHEBI:15377"/>
        <dbReference type="ChEBI" id="CHEBI:15378"/>
        <dbReference type="ChEBI" id="CHEBI:33019"/>
        <dbReference type="ChEBI" id="CHEBI:61555"/>
        <dbReference type="ChEBI" id="CHEBI:246422"/>
        <dbReference type="EC" id="3.6.1.23"/>
    </reaction>
</comment>
<evidence type="ECO:0000313" key="8">
    <source>
        <dbReference type="Proteomes" id="UP000231581"/>
    </source>
</evidence>
<dbReference type="Gene3D" id="2.70.40.10">
    <property type="match status" value="1"/>
</dbReference>
<dbReference type="PANTHER" id="PTHR11241">
    <property type="entry name" value="DEOXYURIDINE 5'-TRIPHOSPHATE NUCLEOTIDOHYDROLASE"/>
    <property type="match status" value="1"/>
</dbReference>
<reference evidence="7 8" key="1">
    <citation type="submission" date="2017-09" db="EMBL/GenBank/DDBJ databases">
        <title>Depth-based differentiation of microbial function through sediment-hosted aquifers and enrichment of novel symbionts in the deep terrestrial subsurface.</title>
        <authorList>
            <person name="Probst A.J."/>
            <person name="Ladd B."/>
            <person name="Jarett J.K."/>
            <person name="Geller-Mcgrath D.E."/>
            <person name="Sieber C.M."/>
            <person name="Emerson J.B."/>
            <person name="Anantharaman K."/>
            <person name="Thomas B.C."/>
            <person name="Malmstrom R."/>
            <person name="Stieglmeier M."/>
            <person name="Klingl A."/>
            <person name="Woyke T."/>
            <person name="Ryan C.M."/>
            <person name="Banfield J.F."/>
        </authorList>
    </citation>
    <scope>NUCLEOTIDE SEQUENCE [LARGE SCALE GENOMIC DNA]</scope>
    <source>
        <strain evidence="7">CG22_combo_CG10-13_8_21_14_all_47_17</strain>
    </source>
</reference>
<keyword evidence="3" id="KW-0378">Hydrolase</keyword>
<gene>
    <name evidence="7" type="ORF">COX00_01700</name>
</gene>
<dbReference type="CDD" id="cd07557">
    <property type="entry name" value="trimeric_dUTPase"/>
    <property type="match status" value="1"/>
</dbReference>
<evidence type="ECO:0000256" key="5">
    <source>
        <dbReference type="ARBA" id="ARBA00047686"/>
    </source>
</evidence>
<dbReference type="EC" id="3.6.1.23" evidence="2"/>
<evidence type="ECO:0000256" key="1">
    <source>
        <dbReference type="ARBA" id="ARBA00006581"/>
    </source>
</evidence>
<evidence type="ECO:0000256" key="4">
    <source>
        <dbReference type="ARBA" id="ARBA00023080"/>
    </source>
</evidence>
<dbReference type="GO" id="GO:0046081">
    <property type="term" value="P:dUTP catabolic process"/>
    <property type="evidence" value="ECO:0007669"/>
    <property type="project" value="InterPro"/>
</dbReference>
<accession>A0A2H0BSY0</accession>
<evidence type="ECO:0000259" key="6">
    <source>
        <dbReference type="Pfam" id="PF00692"/>
    </source>
</evidence>
<comment type="caution">
    <text evidence="7">The sequence shown here is derived from an EMBL/GenBank/DDBJ whole genome shotgun (WGS) entry which is preliminary data.</text>
</comment>
<dbReference type="PANTHER" id="PTHR11241:SF0">
    <property type="entry name" value="DEOXYURIDINE 5'-TRIPHOSPHATE NUCLEOTIDOHYDROLASE"/>
    <property type="match status" value="1"/>
</dbReference>
<sequence length="148" mass="16105">MCCMKARITRLREDIELPEYKTEEAAAFDIAVCEGATIAPGESAFLPTGLIIQAPEGHMLVLAPRSSTFKKKGLRLGNTVGIIDRDFCGPDDELLIYLWNPGTNPVIVEAGERIVQGIFLPIARIDWDEGQPVGKTRGGWGSTGGYKN</sequence>
<dbReference type="Proteomes" id="UP000231581">
    <property type="component" value="Unassembled WGS sequence"/>
</dbReference>
<name>A0A2H0BSY0_9BACT</name>
<dbReference type="InterPro" id="IPR029054">
    <property type="entry name" value="dUTPase-like"/>
</dbReference>
<comment type="similarity">
    <text evidence="1">Belongs to the dUTPase family.</text>
</comment>
<evidence type="ECO:0000256" key="2">
    <source>
        <dbReference type="ARBA" id="ARBA00012379"/>
    </source>
</evidence>
<dbReference type="GO" id="GO:0000287">
    <property type="term" value="F:magnesium ion binding"/>
    <property type="evidence" value="ECO:0007669"/>
    <property type="project" value="InterPro"/>
</dbReference>
<evidence type="ECO:0000313" key="7">
    <source>
        <dbReference type="EMBL" id="PIP60724.1"/>
    </source>
</evidence>
<dbReference type="GO" id="GO:0006226">
    <property type="term" value="P:dUMP biosynthetic process"/>
    <property type="evidence" value="ECO:0007669"/>
    <property type="project" value="InterPro"/>
</dbReference>
<keyword evidence="4" id="KW-0546">Nucleotide metabolism</keyword>
<protein>
    <recommendedName>
        <fullName evidence="2">dUTP diphosphatase</fullName>
        <ecNumber evidence="2">3.6.1.23</ecNumber>
    </recommendedName>
</protein>
<dbReference type="SUPFAM" id="SSF51283">
    <property type="entry name" value="dUTPase-like"/>
    <property type="match status" value="1"/>
</dbReference>
<organism evidence="7 8">
    <name type="scientific">Candidatus Uhrbacteria bacterium CG22_combo_CG10-13_8_21_14_all_47_17</name>
    <dbReference type="NCBI Taxonomy" id="1975041"/>
    <lineage>
        <taxon>Bacteria</taxon>
        <taxon>Candidatus Uhriibacteriota</taxon>
    </lineage>
</organism>